<dbReference type="Gene3D" id="3.40.50.720">
    <property type="entry name" value="NAD(P)-binding Rossmann-like Domain"/>
    <property type="match status" value="1"/>
</dbReference>
<sequence>MRQTMLRTAVVVGAGLIGTSIALSLSAKGVTVYLSDREPMAALTAAALGAGRAEEPPGPVDLAVLAVQPADIAATLADAQRRGIARAYTDVASVKAQALEAIDASGCDTRTYLGGHPMAGGERSGPLAARADLFEGRVWALVPTSSTSVETWRTVRSLLDLCGAVPLVMDPHGHDRAVALVSHTPHLVASLMAARLEHAAEAEVDLAGQGVRDVTRIAGGDPGLWLEILSANADTVADILAELAKDLDEAIGALRGLAAEGEAGRGTGAATLTGLLSRGCAGHGRLPQKRGAPQGSYVTVSVLIGDQPGELARLFTDVGAAGVNIEDVFIDHAPGQITGLVELLVTAESAERLRSSLRVPSTVIAH</sequence>
<dbReference type="Pfam" id="PF20463">
    <property type="entry name" value="PDH_C"/>
    <property type="match status" value="1"/>
</dbReference>
<comment type="similarity">
    <text evidence="2">Belongs to the prephenate/arogenate dehydrogenase family.</text>
</comment>
<evidence type="ECO:0000259" key="10">
    <source>
        <dbReference type="PROSITE" id="PS51176"/>
    </source>
</evidence>
<evidence type="ECO:0000313" key="12">
    <source>
        <dbReference type="EMBL" id="AXE75782.1"/>
    </source>
</evidence>
<dbReference type="SUPFAM" id="SSF48179">
    <property type="entry name" value="6-phosphogluconate dehydrogenase C-terminal domain-like"/>
    <property type="match status" value="1"/>
</dbReference>
<dbReference type="NCBIfam" id="NF005111">
    <property type="entry name" value="PRK06545.2-3"/>
    <property type="match status" value="1"/>
</dbReference>
<evidence type="ECO:0000256" key="1">
    <source>
        <dbReference type="ARBA" id="ARBA00005067"/>
    </source>
</evidence>
<evidence type="ECO:0000256" key="6">
    <source>
        <dbReference type="ARBA" id="ARBA00023002"/>
    </source>
</evidence>
<dbReference type="PANTHER" id="PTHR21363:SF0">
    <property type="entry name" value="PREPHENATE DEHYDROGENASE [NADP(+)]"/>
    <property type="match status" value="1"/>
</dbReference>
<dbReference type="InterPro" id="IPR003099">
    <property type="entry name" value="Prephen_DH"/>
</dbReference>
<keyword evidence="8" id="KW-0057">Aromatic amino acid biosynthesis</keyword>
<dbReference type="Pfam" id="PF02153">
    <property type="entry name" value="PDH_N"/>
    <property type="match status" value="1"/>
</dbReference>
<dbReference type="InterPro" id="IPR046825">
    <property type="entry name" value="PDH_C"/>
</dbReference>
<feature type="domain" description="ACT" evidence="11">
    <location>
        <begin position="299"/>
        <end position="366"/>
    </location>
</feature>
<evidence type="ECO:0000259" key="11">
    <source>
        <dbReference type="PROSITE" id="PS51671"/>
    </source>
</evidence>
<dbReference type="EMBL" id="CP027306">
    <property type="protein sequence ID" value="AXE75782.1"/>
    <property type="molecule type" value="Genomic_DNA"/>
</dbReference>
<dbReference type="SUPFAM" id="SSF55021">
    <property type="entry name" value="ACT-like"/>
    <property type="match status" value="1"/>
</dbReference>
<comment type="pathway">
    <text evidence="1">Amino-acid biosynthesis; L-tyrosine biosynthesis; (4-hydroxyphenyl)pyruvate from prephenate (NAD(+) route): step 1/1.</text>
</comment>
<dbReference type="GO" id="GO:0004665">
    <property type="term" value="F:prephenate dehydrogenase (NADP+) activity"/>
    <property type="evidence" value="ECO:0007669"/>
    <property type="project" value="InterPro"/>
</dbReference>
<dbReference type="UniPathway" id="UPA00122">
    <property type="reaction ID" value="UER00961"/>
</dbReference>
<dbReference type="InterPro" id="IPR045865">
    <property type="entry name" value="ACT-like_dom_sf"/>
</dbReference>
<dbReference type="PANTHER" id="PTHR21363">
    <property type="entry name" value="PREPHENATE DEHYDROGENASE"/>
    <property type="match status" value="1"/>
</dbReference>
<feature type="domain" description="Prephenate/arogenate dehydrogenase" evidence="10">
    <location>
        <begin position="7"/>
        <end position="284"/>
    </location>
</feature>
<keyword evidence="7" id="KW-0520">NAD</keyword>
<dbReference type="GO" id="GO:0008977">
    <property type="term" value="F:prephenate dehydrogenase (NAD+) activity"/>
    <property type="evidence" value="ECO:0007669"/>
    <property type="project" value="UniProtKB-EC"/>
</dbReference>
<evidence type="ECO:0000256" key="4">
    <source>
        <dbReference type="ARBA" id="ARBA00016891"/>
    </source>
</evidence>
<dbReference type="SUPFAM" id="SSF51735">
    <property type="entry name" value="NAD(P)-binding Rossmann-fold domains"/>
    <property type="match status" value="1"/>
</dbReference>
<gene>
    <name evidence="12" type="ORF">C5746_00895</name>
    <name evidence="13" type="ORF">C5746_42345</name>
</gene>
<keyword evidence="6" id="KW-0560">Oxidoreductase</keyword>
<dbReference type="InterPro" id="IPR036291">
    <property type="entry name" value="NAD(P)-bd_dom_sf"/>
</dbReference>
<protein>
    <recommendedName>
        <fullName evidence="4">Prephenate dehydrogenase</fullName>
        <ecNumber evidence="3">1.3.1.12</ecNumber>
    </recommendedName>
</protein>
<proteinExistence type="inferred from homology"/>
<dbReference type="AlphaFoldDB" id="A0A2Z5JSH2"/>
<dbReference type="Proteomes" id="UP000252698">
    <property type="component" value="Chromosome"/>
</dbReference>
<evidence type="ECO:0000313" key="14">
    <source>
        <dbReference type="Proteomes" id="UP000252698"/>
    </source>
</evidence>
<evidence type="ECO:0000256" key="5">
    <source>
        <dbReference type="ARBA" id="ARBA00022498"/>
    </source>
</evidence>
<dbReference type="KEGG" id="sata:C5746_00895"/>
<dbReference type="InterPro" id="IPR008927">
    <property type="entry name" value="6-PGluconate_DH-like_C_sf"/>
</dbReference>
<dbReference type="EC" id="1.3.1.12" evidence="3"/>
<dbReference type="EMBL" id="CP027306">
    <property type="protein sequence ID" value="AXE82385.1"/>
    <property type="molecule type" value="Genomic_DNA"/>
</dbReference>
<evidence type="ECO:0000256" key="8">
    <source>
        <dbReference type="ARBA" id="ARBA00023141"/>
    </source>
</evidence>
<dbReference type="NCBIfam" id="NF005109">
    <property type="entry name" value="PRK06545.2-1"/>
    <property type="match status" value="1"/>
</dbReference>
<organism evidence="13 14">
    <name type="scientific">Streptomyces atratus</name>
    <dbReference type="NCBI Taxonomy" id="1893"/>
    <lineage>
        <taxon>Bacteria</taxon>
        <taxon>Bacillati</taxon>
        <taxon>Actinomycetota</taxon>
        <taxon>Actinomycetes</taxon>
        <taxon>Kitasatosporales</taxon>
        <taxon>Streptomycetaceae</taxon>
        <taxon>Streptomyces</taxon>
    </lineage>
</organism>
<dbReference type="GO" id="GO:0006571">
    <property type="term" value="P:tyrosine biosynthetic process"/>
    <property type="evidence" value="ECO:0007669"/>
    <property type="project" value="UniProtKB-UniPathway"/>
</dbReference>
<accession>A0A2Z5JSH2</accession>
<evidence type="ECO:0000256" key="3">
    <source>
        <dbReference type="ARBA" id="ARBA00012068"/>
    </source>
</evidence>
<dbReference type="KEGG" id="sata:C5746_42345"/>
<comment type="catalytic activity">
    <reaction evidence="9">
        <text>prephenate + NAD(+) = 3-(4-hydroxyphenyl)pyruvate + CO2 + NADH</text>
        <dbReference type="Rhea" id="RHEA:13869"/>
        <dbReference type="ChEBI" id="CHEBI:16526"/>
        <dbReference type="ChEBI" id="CHEBI:29934"/>
        <dbReference type="ChEBI" id="CHEBI:36242"/>
        <dbReference type="ChEBI" id="CHEBI:57540"/>
        <dbReference type="ChEBI" id="CHEBI:57945"/>
        <dbReference type="EC" id="1.3.1.12"/>
    </reaction>
</comment>
<dbReference type="PROSITE" id="PS51176">
    <property type="entry name" value="PDH_ADH"/>
    <property type="match status" value="1"/>
</dbReference>
<keyword evidence="5" id="KW-0827">Tyrosine biosynthesis</keyword>
<dbReference type="InterPro" id="IPR002912">
    <property type="entry name" value="ACT_dom"/>
</dbReference>
<dbReference type="GO" id="GO:0070403">
    <property type="term" value="F:NAD+ binding"/>
    <property type="evidence" value="ECO:0007669"/>
    <property type="project" value="InterPro"/>
</dbReference>
<evidence type="ECO:0000256" key="9">
    <source>
        <dbReference type="ARBA" id="ARBA00049260"/>
    </source>
</evidence>
<dbReference type="InterPro" id="IPR050812">
    <property type="entry name" value="Preph/Arog_dehydrog"/>
</dbReference>
<reference evidence="13 14" key="1">
    <citation type="journal article" date="2018" name="Front. Microbiol.">
        <title>Genome Sequencing of Streptomyces atratus SCSIOZH16 and Activation Production of Nocardamine via Metabolic Engineering.</title>
        <authorList>
            <person name="Li Y."/>
            <person name="Zhang C."/>
            <person name="Liu C."/>
            <person name="Ju J."/>
            <person name="Ma J."/>
        </authorList>
    </citation>
    <scope>NUCLEOTIDE SEQUENCE [LARGE SCALE GENOMIC DNA]</scope>
    <source>
        <strain evidence="13 14">SCSIO_ZH16</strain>
    </source>
</reference>
<keyword evidence="8" id="KW-0028">Amino-acid biosynthesis</keyword>
<dbReference type="InterPro" id="IPR046826">
    <property type="entry name" value="PDH_N"/>
</dbReference>
<evidence type="ECO:0000313" key="13">
    <source>
        <dbReference type="EMBL" id="AXE82385.1"/>
    </source>
</evidence>
<dbReference type="PROSITE" id="PS51671">
    <property type="entry name" value="ACT"/>
    <property type="match status" value="1"/>
</dbReference>
<evidence type="ECO:0000256" key="2">
    <source>
        <dbReference type="ARBA" id="ARBA00007964"/>
    </source>
</evidence>
<evidence type="ECO:0000256" key="7">
    <source>
        <dbReference type="ARBA" id="ARBA00023027"/>
    </source>
</evidence>
<dbReference type="Gene3D" id="1.10.3660.10">
    <property type="entry name" value="6-phosphogluconate dehydrogenase C-terminal like domain"/>
    <property type="match status" value="1"/>
</dbReference>
<dbReference type="NCBIfam" id="NF005112">
    <property type="entry name" value="PRK06545.2-4"/>
    <property type="match status" value="1"/>
</dbReference>
<name>A0A2Z5JSH2_STRAR</name>